<proteinExistence type="predicted"/>
<protein>
    <submittedName>
        <fullName evidence="2">Uncharacterized protein</fullName>
    </submittedName>
</protein>
<feature type="signal peptide" evidence="1">
    <location>
        <begin position="1"/>
        <end position="22"/>
    </location>
</feature>
<comment type="caution">
    <text evidence="2">The sequence shown here is derived from an EMBL/GenBank/DDBJ whole genome shotgun (WGS) entry which is preliminary data.</text>
</comment>
<dbReference type="SUPFAM" id="SSF48208">
    <property type="entry name" value="Six-hairpin glycosidases"/>
    <property type="match status" value="1"/>
</dbReference>
<organism evidence="2 3">
    <name type="scientific">Pilimelia terevasa</name>
    <dbReference type="NCBI Taxonomy" id="53372"/>
    <lineage>
        <taxon>Bacteria</taxon>
        <taxon>Bacillati</taxon>
        <taxon>Actinomycetota</taxon>
        <taxon>Actinomycetes</taxon>
        <taxon>Micromonosporales</taxon>
        <taxon>Micromonosporaceae</taxon>
        <taxon>Pilimelia</taxon>
    </lineage>
</organism>
<evidence type="ECO:0000313" key="3">
    <source>
        <dbReference type="Proteomes" id="UP000662200"/>
    </source>
</evidence>
<keyword evidence="1" id="KW-0732">Signal</keyword>
<dbReference type="Proteomes" id="UP000662200">
    <property type="component" value="Unassembled WGS sequence"/>
</dbReference>
<evidence type="ECO:0000256" key="1">
    <source>
        <dbReference type="SAM" id="SignalP"/>
    </source>
</evidence>
<sequence>MDKRAVAAVTTLAAMAGITVVAGSAPTPPAGRTVAPPGEAPPSAIARWRPLAAPVPAARAARRAQPAVGMPTDGVRYPVRRLPWSLRAATTAEVATAFPPRTVTGVCTDPARGAAGDPLSAARCGQIMWNNYRLTGTQTWLDQAVTQAEWLVARHRRHGDAWFHPRGAAGTYSGVVQGEALTLFARLAGTTAQPRWRTAAEATFAALLAPPQPGRPATSRVVGRRLWLDSSTDPAAALAGHLEALTGAYELWRVTADPRALRLLRAGLATVRGHVAGALPGTSAALAPHLLHLAHLTGLDVFSLLAARAWTGAPLADQRGTVVLRGTVTGWVLRGGRPVPAGSVRLARPAYPALGWRGPLPGATGTWLRVRGGPLRDRFVREDPRTAYVRGMLLPLDLHPAVTTALRPGTPLPRYDRGGLGAAVAHLGRRNVTLDRVATIDSTPYARLAPGQPYGGRWVALSGVSG</sequence>
<reference evidence="2" key="1">
    <citation type="journal article" date="2014" name="Int. J. Syst. Evol. Microbiol.">
        <title>Complete genome sequence of Corynebacterium casei LMG S-19264T (=DSM 44701T), isolated from a smear-ripened cheese.</title>
        <authorList>
            <consortium name="US DOE Joint Genome Institute (JGI-PGF)"/>
            <person name="Walter F."/>
            <person name="Albersmeier A."/>
            <person name="Kalinowski J."/>
            <person name="Ruckert C."/>
        </authorList>
    </citation>
    <scope>NUCLEOTIDE SEQUENCE</scope>
    <source>
        <strain evidence="2">JCM 3091</strain>
    </source>
</reference>
<dbReference type="RefSeq" id="WP_189113902.1">
    <property type="nucleotide sequence ID" value="NZ_BMQC01000005.1"/>
</dbReference>
<keyword evidence="3" id="KW-1185">Reference proteome</keyword>
<dbReference type="GO" id="GO:0005975">
    <property type="term" value="P:carbohydrate metabolic process"/>
    <property type="evidence" value="ECO:0007669"/>
    <property type="project" value="InterPro"/>
</dbReference>
<evidence type="ECO:0000313" key="2">
    <source>
        <dbReference type="EMBL" id="GGK27048.1"/>
    </source>
</evidence>
<name>A0A8J3BPR1_9ACTN</name>
<dbReference type="AlphaFoldDB" id="A0A8J3BPR1"/>
<dbReference type="InterPro" id="IPR008928">
    <property type="entry name" value="6-hairpin_glycosidase_sf"/>
</dbReference>
<reference evidence="2" key="2">
    <citation type="submission" date="2020-09" db="EMBL/GenBank/DDBJ databases">
        <authorList>
            <person name="Sun Q."/>
            <person name="Ohkuma M."/>
        </authorList>
    </citation>
    <scope>NUCLEOTIDE SEQUENCE</scope>
    <source>
        <strain evidence="2">JCM 3091</strain>
    </source>
</reference>
<dbReference type="EMBL" id="BMQC01000005">
    <property type="protein sequence ID" value="GGK27048.1"/>
    <property type="molecule type" value="Genomic_DNA"/>
</dbReference>
<accession>A0A8J3BPR1</accession>
<feature type="chain" id="PRO_5039730686" evidence="1">
    <location>
        <begin position="23"/>
        <end position="466"/>
    </location>
</feature>
<gene>
    <name evidence="2" type="ORF">GCM10010124_19640</name>
</gene>